<name>A0A9N9IFW3_9GLOM</name>
<keyword evidence="3" id="KW-1185">Reference proteome</keyword>
<evidence type="ECO:0000313" key="3">
    <source>
        <dbReference type="Proteomes" id="UP000789342"/>
    </source>
</evidence>
<feature type="compositionally biased region" description="Polar residues" evidence="1">
    <location>
        <begin position="7"/>
        <end position="17"/>
    </location>
</feature>
<reference evidence="2" key="1">
    <citation type="submission" date="2021-06" db="EMBL/GenBank/DDBJ databases">
        <authorList>
            <person name="Kallberg Y."/>
            <person name="Tangrot J."/>
            <person name="Rosling A."/>
        </authorList>
    </citation>
    <scope>NUCLEOTIDE SEQUENCE</scope>
    <source>
        <strain evidence="2">CL551</strain>
    </source>
</reference>
<dbReference type="AlphaFoldDB" id="A0A9N9IFW3"/>
<gene>
    <name evidence="2" type="ORF">AMORRO_LOCUS14095</name>
</gene>
<evidence type="ECO:0000313" key="2">
    <source>
        <dbReference type="EMBL" id="CAG8731992.1"/>
    </source>
</evidence>
<accession>A0A9N9IFW3</accession>
<feature type="non-terminal residue" evidence="2">
    <location>
        <position position="50"/>
    </location>
</feature>
<organism evidence="2 3">
    <name type="scientific">Acaulospora morrowiae</name>
    <dbReference type="NCBI Taxonomy" id="94023"/>
    <lineage>
        <taxon>Eukaryota</taxon>
        <taxon>Fungi</taxon>
        <taxon>Fungi incertae sedis</taxon>
        <taxon>Mucoromycota</taxon>
        <taxon>Glomeromycotina</taxon>
        <taxon>Glomeromycetes</taxon>
        <taxon>Diversisporales</taxon>
        <taxon>Acaulosporaceae</taxon>
        <taxon>Acaulospora</taxon>
    </lineage>
</organism>
<comment type="caution">
    <text evidence="2">The sequence shown here is derived from an EMBL/GenBank/DDBJ whole genome shotgun (WGS) entry which is preliminary data.</text>
</comment>
<feature type="non-terminal residue" evidence="2">
    <location>
        <position position="1"/>
    </location>
</feature>
<dbReference type="EMBL" id="CAJVPV010026593">
    <property type="protein sequence ID" value="CAG8731992.1"/>
    <property type="molecule type" value="Genomic_DNA"/>
</dbReference>
<feature type="compositionally biased region" description="Polar residues" evidence="1">
    <location>
        <begin position="31"/>
        <end position="50"/>
    </location>
</feature>
<evidence type="ECO:0000256" key="1">
    <source>
        <dbReference type="SAM" id="MobiDB-lite"/>
    </source>
</evidence>
<proteinExistence type="predicted"/>
<feature type="region of interest" description="Disordered" evidence="1">
    <location>
        <begin position="1"/>
        <end position="50"/>
    </location>
</feature>
<protein>
    <submittedName>
        <fullName evidence="2">14289_t:CDS:1</fullName>
    </submittedName>
</protein>
<dbReference type="Proteomes" id="UP000789342">
    <property type="component" value="Unassembled WGS sequence"/>
</dbReference>
<sequence length="50" mass="5588">KKVMTDNCCSQKALQKQSGDDSDDQPKRSRTTQTTLPDVQTLSSLTLEPY</sequence>